<feature type="domain" description="YvlB/LiaX N-terminal" evidence="2">
    <location>
        <begin position="3"/>
        <end position="34"/>
    </location>
</feature>
<dbReference type="KEGG" id="hmn:HM131_06735"/>
<dbReference type="Pfam" id="PF22746">
    <property type="entry name" value="SHOCT-like_DUF2089-C"/>
    <property type="match status" value="1"/>
</dbReference>
<dbReference type="EMBL" id="CP020772">
    <property type="protein sequence ID" value="ARI76546.1"/>
    <property type="molecule type" value="Genomic_DNA"/>
</dbReference>
<dbReference type="RefSeq" id="WP_085029025.1">
    <property type="nucleotide sequence ID" value="NZ_CP020772.1"/>
</dbReference>
<dbReference type="Pfam" id="PF13349">
    <property type="entry name" value="DUF4097"/>
    <property type="match status" value="1"/>
</dbReference>
<evidence type="ECO:0000259" key="1">
    <source>
        <dbReference type="Pfam" id="PF13349"/>
    </source>
</evidence>
<protein>
    <submittedName>
        <fullName evidence="3">Uncharacterized protein</fullName>
    </submittedName>
</protein>
<reference evidence="3 4" key="1">
    <citation type="submission" date="2017-04" db="EMBL/GenBank/DDBJ databases">
        <title>The whole genome sequencing and assembly of Halobacillus mangrovi strain.</title>
        <authorList>
            <person name="Lee S.-J."/>
            <person name="Park M.-K."/>
            <person name="Kim J.-Y."/>
            <person name="Lee Y.-J."/>
            <person name="Yi H."/>
            <person name="Bahn Y.-S."/>
            <person name="Kim J.F."/>
            <person name="Lee D.-W."/>
        </authorList>
    </citation>
    <scope>NUCLEOTIDE SEQUENCE [LARGE SCALE GENOMIC DNA]</scope>
    <source>
        <strain evidence="3 4">KTB 131</strain>
    </source>
</reference>
<evidence type="ECO:0000313" key="4">
    <source>
        <dbReference type="Proteomes" id="UP000192527"/>
    </source>
</evidence>
<organism evidence="3 4">
    <name type="scientific">Halobacillus mangrovi</name>
    <dbReference type="NCBI Taxonomy" id="402384"/>
    <lineage>
        <taxon>Bacteria</taxon>
        <taxon>Bacillati</taxon>
        <taxon>Bacillota</taxon>
        <taxon>Bacilli</taxon>
        <taxon>Bacillales</taxon>
        <taxon>Bacillaceae</taxon>
        <taxon>Halobacillus</taxon>
    </lineage>
</organism>
<dbReference type="OrthoDB" id="2240743at2"/>
<evidence type="ECO:0000313" key="3">
    <source>
        <dbReference type="EMBL" id="ARI76546.1"/>
    </source>
</evidence>
<dbReference type="InterPro" id="IPR025164">
    <property type="entry name" value="Toastrack_DUF4097"/>
</dbReference>
<feature type="domain" description="DUF4097" evidence="1">
    <location>
        <begin position="106"/>
        <end position="298"/>
    </location>
</feature>
<dbReference type="STRING" id="402384.HM131_06735"/>
<dbReference type="Proteomes" id="UP000192527">
    <property type="component" value="Chromosome"/>
</dbReference>
<accession>A0A1W5ZTA6</accession>
<dbReference type="AlphaFoldDB" id="A0A1W5ZTA6"/>
<evidence type="ECO:0000259" key="2">
    <source>
        <dbReference type="Pfam" id="PF22746"/>
    </source>
</evidence>
<name>A0A1W5ZTA6_9BACI</name>
<dbReference type="InterPro" id="IPR053959">
    <property type="entry name" value="YvlB/LiaX_N"/>
</dbReference>
<gene>
    <name evidence="3" type="ORF">HM131_06735</name>
</gene>
<proteinExistence type="predicted"/>
<keyword evidence="4" id="KW-1185">Reference proteome</keyword>
<sequence length="340" mass="37714">MNEERMRILKMIEEGTVTAEEGAKLLDAVDETEKNESDAASNKYGIKHFLGDAVDKIKNADFDLSFGESVTFDYEKSLDPQDFNDLDISIANGSLEVVTWEEPYVKASYQVKVYQVKSEEEARDRFLTDGQFTIQSGLLRLASPSKKVKTFVKLNIPKKRYEFIKGKLTNGGIKFNQVDSDHFQLKTTNGKVQLGQVSGDKCKVETGNGAITFTEGDFETCEIDTVNGAVNLSGLFGKSDVSALSGNITVEHKGEKAHTAFYKTTAGSVKVDLPKEKRVDGVLRSKVGNLNCHLDNYKILKDKKDVANKLLEFEAFEEYEQGFHIEAETKTGSVTVKAGE</sequence>